<gene>
    <name evidence="1" type="ORF">AM231_26040</name>
</gene>
<sequence length="97" mass="11702">MLTIQEYSVELVKDPFGILAGKRFEFVCDLDVPEDDELYSEHGVYLRVIYLDDEERSRIVKYDFYERTTDQYLDFDMEPEEEEELLTFCREHAQEEA</sequence>
<evidence type="ECO:0000313" key="1">
    <source>
        <dbReference type="EMBL" id="KOR76100.1"/>
    </source>
</evidence>
<dbReference type="Proteomes" id="UP000036932">
    <property type="component" value="Unassembled WGS sequence"/>
</dbReference>
<proteinExistence type="predicted"/>
<organism evidence="1 2">
    <name type="scientific">Paenibacillus solani</name>
    <dbReference type="NCBI Taxonomy" id="1705565"/>
    <lineage>
        <taxon>Bacteria</taxon>
        <taxon>Bacillati</taxon>
        <taxon>Bacillota</taxon>
        <taxon>Bacilli</taxon>
        <taxon>Bacillales</taxon>
        <taxon>Paenibacillaceae</taxon>
        <taxon>Paenibacillus</taxon>
    </lineage>
</organism>
<dbReference type="RefSeq" id="WP_054405265.1">
    <property type="nucleotide sequence ID" value="NZ_JBCMXJ010000007.1"/>
</dbReference>
<dbReference type="OrthoDB" id="2736409at2"/>
<dbReference type="PATRIC" id="fig|1705565.3.peg.1409"/>
<keyword evidence="2" id="KW-1185">Reference proteome</keyword>
<dbReference type="AlphaFoldDB" id="A0A0M1N242"/>
<evidence type="ECO:0000313" key="2">
    <source>
        <dbReference type="Proteomes" id="UP000036932"/>
    </source>
</evidence>
<name>A0A0M1N242_9BACL</name>
<accession>A0A0M1N242</accession>
<reference evidence="2" key="1">
    <citation type="submission" date="2015-08" db="EMBL/GenBank/DDBJ databases">
        <title>Genome sequencing project for genomic taxonomy and phylogenomics of Bacillus-like bacteria.</title>
        <authorList>
            <person name="Liu B."/>
            <person name="Wang J."/>
            <person name="Zhu Y."/>
            <person name="Liu G."/>
            <person name="Chen Q."/>
            <person name="Chen Z."/>
            <person name="Lan J."/>
            <person name="Che J."/>
            <person name="Ge C."/>
            <person name="Shi H."/>
            <person name="Pan Z."/>
            <person name="Liu X."/>
        </authorList>
    </citation>
    <scope>NUCLEOTIDE SEQUENCE [LARGE SCALE GENOMIC DNA]</scope>
    <source>
        <strain evidence="2">FJAT-22460</strain>
    </source>
</reference>
<protein>
    <submittedName>
        <fullName evidence="1">Pullulanase</fullName>
    </submittedName>
</protein>
<comment type="caution">
    <text evidence="1">The sequence shown here is derived from an EMBL/GenBank/DDBJ whole genome shotgun (WGS) entry which is preliminary data.</text>
</comment>
<dbReference type="InterPro" id="IPR045424">
    <property type="entry name" value="DUF6509"/>
</dbReference>
<dbReference type="EMBL" id="LIUT01000008">
    <property type="protein sequence ID" value="KOR76100.1"/>
    <property type="molecule type" value="Genomic_DNA"/>
</dbReference>
<dbReference type="Pfam" id="PF20119">
    <property type="entry name" value="DUF6509"/>
    <property type="match status" value="1"/>
</dbReference>